<dbReference type="EMBL" id="JARBJD010000006">
    <property type="protein sequence ID" value="KAK2963522.1"/>
    <property type="molecule type" value="Genomic_DNA"/>
</dbReference>
<dbReference type="SUPFAM" id="SSF48371">
    <property type="entry name" value="ARM repeat"/>
    <property type="match status" value="1"/>
</dbReference>
<evidence type="ECO:0000313" key="2">
    <source>
        <dbReference type="Proteomes" id="UP001281761"/>
    </source>
</evidence>
<dbReference type="InterPro" id="IPR016024">
    <property type="entry name" value="ARM-type_fold"/>
</dbReference>
<organism evidence="1 2">
    <name type="scientific">Blattamonas nauphoetae</name>
    <dbReference type="NCBI Taxonomy" id="2049346"/>
    <lineage>
        <taxon>Eukaryota</taxon>
        <taxon>Metamonada</taxon>
        <taxon>Preaxostyla</taxon>
        <taxon>Oxymonadida</taxon>
        <taxon>Blattamonas</taxon>
    </lineage>
</organism>
<keyword evidence="2" id="KW-1185">Reference proteome</keyword>
<gene>
    <name evidence="1" type="ORF">BLNAU_1565</name>
</gene>
<proteinExistence type="predicted"/>
<evidence type="ECO:0000313" key="1">
    <source>
        <dbReference type="EMBL" id="KAK2963522.1"/>
    </source>
</evidence>
<dbReference type="Proteomes" id="UP001281761">
    <property type="component" value="Unassembled WGS sequence"/>
</dbReference>
<name>A0ABQ9YIF9_9EUKA</name>
<sequence length="344" mass="39782">MHRLRRLKFVLQILPFSIDCSRFLNWSDEKLEFEHEKANVFRSLVATLKILPSLDDSLEDKVVKCIECVSPQQHYSADEFLSSLASFSDDYSTNFIQSIGVLISTPIQVITNTGMEMLRNLIKRCSHQNRLAFVKADLIPQIINTLNPQSLSFTEAIDIHTCLVTIISYSVWLSTQNGLASLKIEDWNGQQAVRETVLKQVIIPSEKYICHLCVNRFSIVDGDQSENFLEILTRLLEIAPYYQPTMDSVLNMPVLLTIPSCLTFSESDDSISWLLHKMNHNQREWNDKMGEVQKKAKTIHQMLRMEGIEDVMEEKLKHDKDEWRGRWIVVKSIEYSNQQGENIQ</sequence>
<protein>
    <submittedName>
        <fullName evidence="1">Uncharacterized protein</fullName>
    </submittedName>
</protein>
<reference evidence="1 2" key="1">
    <citation type="journal article" date="2022" name="bioRxiv">
        <title>Genomics of Preaxostyla Flagellates Illuminates Evolutionary Transitions and the Path Towards Mitochondrial Loss.</title>
        <authorList>
            <person name="Novak L.V.F."/>
            <person name="Treitli S.C."/>
            <person name="Pyrih J."/>
            <person name="Halakuc P."/>
            <person name="Pipaliya S.V."/>
            <person name="Vacek V."/>
            <person name="Brzon O."/>
            <person name="Soukal P."/>
            <person name="Eme L."/>
            <person name="Dacks J.B."/>
            <person name="Karnkowska A."/>
            <person name="Elias M."/>
            <person name="Hampl V."/>
        </authorList>
    </citation>
    <scope>NUCLEOTIDE SEQUENCE [LARGE SCALE GENOMIC DNA]</scope>
    <source>
        <strain evidence="1">NAU3</strain>
        <tissue evidence="1">Gut</tissue>
    </source>
</reference>
<accession>A0ABQ9YIF9</accession>
<comment type="caution">
    <text evidence="1">The sequence shown here is derived from an EMBL/GenBank/DDBJ whole genome shotgun (WGS) entry which is preliminary data.</text>
</comment>